<dbReference type="Pfam" id="PF05368">
    <property type="entry name" value="NmrA"/>
    <property type="match status" value="1"/>
</dbReference>
<dbReference type="OrthoDB" id="300709at2759"/>
<dbReference type="Proteomes" id="UP000053676">
    <property type="component" value="Unassembled WGS sequence"/>
</dbReference>
<evidence type="ECO:0000256" key="1">
    <source>
        <dbReference type="ARBA" id="ARBA00006328"/>
    </source>
</evidence>
<dbReference type="InterPro" id="IPR036291">
    <property type="entry name" value="NAD(P)-bd_dom_sf"/>
</dbReference>
<dbReference type="PANTHER" id="PTHR42748">
    <property type="entry name" value="NITROGEN METABOLITE REPRESSION PROTEIN NMRA FAMILY MEMBER"/>
    <property type="match status" value="1"/>
</dbReference>
<gene>
    <name evidence="6" type="ORF">NECAME_18305</name>
</gene>
<sequence>MKPSTQRSAVMAYHNEHTTSSRTQNTSGNKRILVFGATGQQGGAVASSLLEKGWHVRALVRNPDSVRAQTLAASGVELSQGDFSDVTSLKTAMTGVYGVFSVQPSSGQGAVYGVSDADEVRYVGTVK</sequence>
<dbReference type="Gene3D" id="3.40.50.720">
    <property type="entry name" value="NAD(P)-binding Rossmann-like Domain"/>
    <property type="match status" value="1"/>
</dbReference>
<comment type="similarity">
    <text evidence="1">Belongs to the NmrA-type oxidoreductase family.</text>
</comment>
<reference evidence="7" key="1">
    <citation type="journal article" date="2014" name="Nat. Genet.">
        <title>Genome of the human hookworm Necator americanus.</title>
        <authorList>
            <person name="Tang Y.T."/>
            <person name="Gao X."/>
            <person name="Rosa B.A."/>
            <person name="Abubucker S."/>
            <person name="Hallsworth-Pepin K."/>
            <person name="Martin J."/>
            <person name="Tyagi R."/>
            <person name="Heizer E."/>
            <person name="Zhang X."/>
            <person name="Bhonagiri-Palsikar V."/>
            <person name="Minx P."/>
            <person name="Warren W.C."/>
            <person name="Wang Q."/>
            <person name="Zhan B."/>
            <person name="Hotez P.J."/>
            <person name="Sternberg P.W."/>
            <person name="Dougall A."/>
            <person name="Gaze S.T."/>
            <person name="Mulvenna J."/>
            <person name="Sotillo J."/>
            <person name="Ranganathan S."/>
            <person name="Rabelo E.M."/>
            <person name="Wilson R.K."/>
            <person name="Felgner P.L."/>
            <person name="Bethony J."/>
            <person name="Hawdon J.M."/>
            <person name="Gasser R.B."/>
            <person name="Loukas A."/>
            <person name="Mitreva M."/>
        </authorList>
    </citation>
    <scope>NUCLEOTIDE SEQUENCE [LARGE SCALE GENOMIC DNA]</scope>
</reference>
<evidence type="ECO:0000259" key="5">
    <source>
        <dbReference type="Pfam" id="PF05368"/>
    </source>
</evidence>
<dbReference type="PANTHER" id="PTHR42748:SF7">
    <property type="entry name" value="NMRA LIKE REDOX SENSOR 1-RELATED"/>
    <property type="match status" value="1"/>
</dbReference>
<organism evidence="6 7">
    <name type="scientific">Necator americanus</name>
    <name type="common">Human hookworm</name>
    <dbReference type="NCBI Taxonomy" id="51031"/>
    <lineage>
        <taxon>Eukaryota</taxon>
        <taxon>Metazoa</taxon>
        <taxon>Ecdysozoa</taxon>
        <taxon>Nematoda</taxon>
        <taxon>Chromadorea</taxon>
        <taxon>Rhabditida</taxon>
        <taxon>Rhabditina</taxon>
        <taxon>Rhabditomorpha</taxon>
        <taxon>Strongyloidea</taxon>
        <taxon>Ancylostomatidae</taxon>
        <taxon>Bunostominae</taxon>
        <taxon>Necator</taxon>
    </lineage>
</organism>
<accession>W2SY02</accession>
<dbReference type="EMBL" id="KI660635">
    <property type="protein sequence ID" value="ETN73487.1"/>
    <property type="molecule type" value="Genomic_DNA"/>
</dbReference>
<evidence type="ECO:0000256" key="3">
    <source>
        <dbReference type="ARBA" id="ARBA00040296"/>
    </source>
</evidence>
<protein>
    <recommendedName>
        <fullName evidence="3">NmrA-like family domain-containing protein 1</fullName>
    </recommendedName>
</protein>
<feature type="non-terminal residue" evidence="6">
    <location>
        <position position="127"/>
    </location>
</feature>
<feature type="domain" description="NmrA-like" evidence="5">
    <location>
        <begin position="29"/>
        <end position="108"/>
    </location>
</feature>
<dbReference type="AlphaFoldDB" id="W2SY02"/>
<evidence type="ECO:0000256" key="4">
    <source>
        <dbReference type="SAM" id="MobiDB-lite"/>
    </source>
</evidence>
<feature type="region of interest" description="Disordered" evidence="4">
    <location>
        <begin position="1"/>
        <end position="28"/>
    </location>
</feature>
<evidence type="ECO:0000313" key="6">
    <source>
        <dbReference type="EMBL" id="ETN73487.1"/>
    </source>
</evidence>
<keyword evidence="7" id="KW-1185">Reference proteome</keyword>
<evidence type="ECO:0000313" key="7">
    <source>
        <dbReference type="Proteomes" id="UP000053676"/>
    </source>
</evidence>
<dbReference type="STRING" id="51031.W2SY02"/>
<dbReference type="KEGG" id="nai:NECAME_18305"/>
<dbReference type="InterPro" id="IPR008030">
    <property type="entry name" value="NmrA-like"/>
</dbReference>
<keyword evidence="2" id="KW-0521">NADP</keyword>
<evidence type="ECO:0000256" key="2">
    <source>
        <dbReference type="ARBA" id="ARBA00022857"/>
    </source>
</evidence>
<name>W2SY02_NECAM</name>
<dbReference type="InterPro" id="IPR051164">
    <property type="entry name" value="NmrA-like_oxidored"/>
</dbReference>
<proteinExistence type="inferred from homology"/>
<dbReference type="SUPFAM" id="SSF51735">
    <property type="entry name" value="NAD(P)-binding Rossmann-fold domains"/>
    <property type="match status" value="1"/>
</dbReference>